<comment type="caution">
    <text evidence="10">The sequence shown here is derived from an EMBL/GenBank/DDBJ whole genome shotgun (WGS) entry which is preliminary data.</text>
</comment>
<dbReference type="AlphaFoldDB" id="K5BKI7"/>
<keyword evidence="8" id="KW-0902">Two-component regulatory system</keyword>
<organism evidence="10 11">
    <name type="scientific">Mycolicibacterium hassiacum (strain DSM 44199 / CIP 105218 / JCM 12690 / 3849)</name>
    <name type="common">Mycobacterium hassiacum</name>
    <dbReference type="NCBI Taxonomy" id="1122247"/>
    <lineage>
        <taxon>Bacteria</taxon>
        <taxon>Bacillati</taxon>
        <taxon>Actinomycetota</taxon>
        <taxon>Actinomycetes</taxon>
        <taxon>Mycobacteriales</taxon>
        <taxon>Mycobacteriaceae</taxon>
        <taxon>Mycolicibacterium</taxon>
    </lineage>
</organism>
<dbReference type="Pfam" id="PF13185">
    <property type="entry name" value="GAF_2"/>
    <property type="match status" value="1"/>
</dbReference>
<gene>
    <name evidence="10" type="ORF">C731_1109</name>
</gene>
<dbReference type="SUPFAM" id="SSF55781">
    <property type="entry name" value="GAF domain-like"/>
    <property type="match status" value="1"/>
</dbReference>
<evidence type="ECO:0000313" key="11">
    <source>
        <dbReference type="Proteomes" id="UP000006265"/>
    </source>
</evidence>
<accession>K5BKI7</accession>
<dbReference type="CDD" id="cd16917">
    <property type="entry name" value="HATPase_UhpB-NarQ-NarX-like"/>
    <property type="match status" value="1"/>
</dbReference>
<evidence type="ECO:0000256" key="8">
    <source>
        <dbReference type="ARBA" id="ARBA00023012"/>
    </source>
</evidence>
<dbReference type="Pfam" id="PF07730">
    <property type="entry name" value="HisKA_3"/>
    <property type="match status" value="1"/>
</dbReference>
<dbReference type="STRING" id="1122247.GCA_000379865_03959"/>
<feature type="domain" description="Histidine kinase" evidence="9">
    <location>
        <begin position="312"/>
        <end position="409"/>
    </location>
</feature>
<keyword evidence="6 10" id="KW-0418">Kinase</keyword>
<keyword evidence="7" id="KW-0067">ATP-binding</keyword>
<dbReference type="Gene3D" id="3.30.450.40">
    <property type="match status" value="1"/>
</dbReference>
<evidence type="ECO:0000259" key="9">
    <source>
        <dbReference type="PROSITE" id="PS50109"/>
    </source>
</evidence>
<evidence type="ECO:0000256" key="3">
    <source>
        <dbReference type="ARBA" id="ARBA00022553"/>
    </source>
</evidence>
<proteinExistence type="predicted"/>
<dbReference type="GO" id="GO:0016020">
    <property type="term" value="C:membrane"/>
    <property type="evidence" value="ECO:0007669"/>
    <property type="project" value="InterPro"/>
</dbReference>
<dbReference type="SMART" id="SM00387">
    <property type="entry name" value="HATPase_c"/>
    <property type="match status" value="1"/>
</dbReference>
<dbReference type="Gene3D" id="1.20.5.1930">
    <property type="match status" value="1"/>
</dbReference>
<dbReference type="InterPro" id="IPR003018">
    <property type="entry name" value="GAF"/>
</dbReference>
<dbReference type="InterPro" id="IPR050482">
    <property type="entry name" value="Sensor_HK_TwoCompSys"/>
</dbReference>
<reference evidence="10 11" key="1">
    <citation type="journal article" date="2012" name="J. Bacteriol.">
        <title>Genome sequence of Mycobacterium hassiacum DSM 44199, a rare source of heat-stable mycobacterial proteins.</title>
        <authorList>
            <person name="Tiago I."/>
            <person name="Maranha A."/>
            <person name="Mendes V."/>
            <person name="Alarico S."/>
            <person name="Moynihan P.J."/>
            <person name="Clarke A.J."/>
            <person name="Macedo-Ribeiro S."/>
            <person name="Pereira P.J."/>
            <person name="Empadinhas N."/>
        </authorList>
    </citation>
    <scope>NUCLEOTIDE SEQUENCE [LARGE SCALE GENOMIC DNA]</scope>
    <source>
        <strain evidence="11">DSM 44199 / CIP 105218 / JCM 12690 / 3849</strain>
    </source>
</reference>
<dbReference type="GO" id="GO:0005524">
    <property type="term" value="F:ATP binding"/>
    <property type="evidence" value="ECO:0007669"/>
    <property type="project" value="UniProtKB-KW"/>
</dbReference>
<dbReference type="RefSeq" id="WP_005625464.1">
    <property type="nucleotide sequence ID" value="NZ_AMRA01000027.1"/>
</dbReference>
<dbReference type="PATRIC" id="fig|1122247.3.peg.1067"/>
<dbReference type="Proteomes" id="UP000006265">
    <property type="component" value="Unassembled WGS sequence"/>
</dbReference>
<evidence type="ECO:0000256" key="2">
    <source>
        <dbReference type="ARBA" id="ARBA00012438"/>
    </source>
</evidence>
<dbReference type="eggNOG" id="COG4585">
    <property type="taxonomic scope" value="Bacteria"/>
</dbReference>
<keyword evidence="11" id="KW-1185">Reference proteome</keyword>
<dbReference type="Gene3D" id="3.30.565.10">
    <property type="entry name" value="Histidine kinase-like ATPase, C-terminal domain"/>
    <property type="match status" value="1"/>
</dbReference>
<dbReference type="OrthoDB" id="144293at2"/>
<dbReference type="InterPro" id="IPR005467">
    <property type="entry name" value="His_kinase_dom"/>
</dbReference>
<dbReference type="PANTHER" id="PTHR24421:SF10">
    <property type="entry name" value="NITRATE_NITRITE SENSOR PROTEIN NARQ"/>
    <property type="match status" value="1"/>
</dbReference>
<dbReference type="PANTHER" id="PTHR24421">
    <property type="entry name" value="NITRATE/NITRITE SENSOR PROTEIN NARX-RELATED"/>
    <property type="match status" value="1"/>
</dbReference>
<evidence type="ECO:0000256" key="1">
    <source>
        <dbReference type="ARBA" id="ARBA00000085"/>
    </source>
</evidence>
<dbReference type="SMART" id="SM00065">
    <property type="entry name" value="GAF"/>
    <property type="match status" value="1"/>
</dbReference>
<dbReference type="InterPro" id="IPR003594">
    <property type="entry name" value="HATPase_dom"/>
</dbReference>
<evidence type="ECO:0000256" key="5">
    <source>
        <dbReference type="ARBA" id="ARBA00022741"/>
    </source>
</evidence>
<keyword evidence="3" id="KW-0597">Phosphoprotein</keyword>
<dbReference type="EC" id="2.7.13.3" evidence="2"/>
<dbReference type="InterPro" id="IPR011712">
    <property type="entry name" value="Sig_transdc_His_kin_sub3_dim/P"/>
</dbReference>
<evidence type="ECO:0000256" key="4">
    <source>
        <dbReference type="ARBA" id="ARBA00022679"/>
    </source>
</evidence>
<dbReference type="InterPro" id="IPR029016">
    <property type="entry name" value="GAF-like_dom_sf"/>
</dbReference>
<dbReference type="SUPFAM" id="SSF55874">
    <property type="entry name" value="ATPase domain of HSP90 chaperone/DNA topoisomerase II/histidine kinase"/>
    <property type="match status" value="1"/>
</dbReference>
<evidence type="ECO:0000256" key="6">
    <source>
        <dbReference type="ARBA" id="ARBA00022777"/>
    </source>
</evidence>
<protein>
    <recommendedName>
        <fullName evidence="2">histidine kinase</fullName>
        <ecNumber evidence="2">2.7.13.3</ecNumber>
    </recommendedName>
</protein>
<comment type="catalytic activity">
    <reaction evidence="1">
        <text>ATP + protein L-histidine = ADP + protein N-phospho-L-histidine.</text>
        <dbReference type="EC" id="2.7.13.3"/>
    </reaction>
</comment>
<dbReference type="Pfam" id="PF02518">
    <property type="entry name" value="HATPase_c"/>
    <property type="match status" value="1"/>
</dbReference>
<dbReference type="PROSITE" id="PS50109">
    <property type="entry name" value="HIS_KIN"/>
    <property type="match status" value="1"/>
</dbReference>
<dbReference type="InterPro" id="IPR036890">
    <property type="entry name" value="HATPase_C_sf"/>
</dbReference>
<keyword evidence="4" id="KW-0808">Transferase</keyword>
<dbReference type="GO" id="GO:0046983">
    <property type="term" value="F:protein dimerization activity"/>
    <property type="evidence" value="ECO:0007669"/>
    <property type="project" value="InterPro"/>
</dbReference>
<dbReference type="eggNOG" id="COG2203">
    <property type="taxonomic scope" value="Bacteria"/>
</dbReference>
<sequence length="412" mass="44432">MKRPNGSPNAVHDLGQYQLSADRELALLRELIQAASKGPGVEPLAAAAARMITAATAADVCFVHVLDDTDRSLTLAGATPPFDAQVGKIRLPLGQGISGWVASHREPVVITENKEADPRYVPFQSLRGRDFTSMVSVPMETDPGGLVGVLNVHTAARREFTDRDVELLLTIGRLIAGALHQARLHRQLVARERAHEIFVEQVIEAQEIERRRLAADIHDGISQRLVTLSYRLDAAARADDPAVVAEQLGKARELVDLTLQEARAAISGLRPPVLDDLGLAGGLASLARSIPQVAIELDLAQRRLPDHIELALYRIAQECLQNVVKHSQAANARLIYAVERRDSGDVARLEIIDDGVGFDTFEHPLGSDESGGYGLLSMAERAEIVGGRLNIRSRPGAGTTVTVTIPLPSSPA</sequence>
<evidence type="ECO:0000313" key="10">
    <source>
        <dbReference type="EMBL" id="EKF24934.1"/>
    </source>
</evidence>
<name>K5BKI7_MYCHD</name>
<dbReference type="EMBL" id="AMRA01000027">
    <property type="protein sequence ID" value="EKF24934.1"/>
    <property type="molecule type" value="Genomic_DNA"/>
</dbReference>
<keyword evidence="5" id="KW-0547">Nucleotide-binding</keyword>
<dbReference type="GO" id="GO:0000155">
    <property type="term" value="F:phosphorelay sensor kinase activity"/>
    <property type="evidence" value="ECO:0007669"/>
    <property type="project" value="InterPro"/>
</dbReference>
<evidence type="ECO:0000256" key="7">
    <source>
        <dbReference type="ARBA" id="ARBA00022840"/>
    </source>
</evidence>